<dbReference type="Pfam" id="PF03886">
    <property type="entry name" value="ABC_trans_aux"/>
    <property type="match status" value="1"/>
</dbReference>
<name>A0A2A7S7P0_BURGA</name>
<evidence type="ECO:0000313" key="5">
    <source>
        <dbReference type="Proteomes" id="UP000220629"/>
    </source>
</evidence>
<reference evidence="5" key="1">
    <citation type="submission" date="2017-09" db="EMBL/GenBank/DDBJ databases">
        <title>FDA dAtabase for Regulatory Grade micrObial Sequences (FDA-ARGOS): Supporting development and validation of Infectious Disease Dx tests.</title>
        <authorList>
            <person name="Minogue T."/>
            <person name="Wolcott M."/>
            <person name="Wasieloski L."/>
            <person name="Aguilar W."/>
            <person name="Moore D."/>
            <person name="Tallon L."/>
            <person name="Sadzewicz L."/>
            <person name="Ott S."/>
            <person name="Zhao X."/>
            <person name="Nagaraj S."/>
            <person name="Vavikolanu K."/>
            <person name="Aluvathingal J."/>
            <person name="Nadendla S."/>
            <person name="Sichtig H."/>
        </authorList>
    </citation>
    <scope>NUCLEOTIDE SEQUENCE [LARGE SCALE GENOMIC DNA]</scope>
    <source>
        <strain evidence="5">FDAARGOS_390</strain>
    </source>
</reference>
<feature type="compositionally biased region" description="Low complexity" evidence="1">
    <location>
        <begin position="223"/>
        <end position="237"/>
    </location>
</feature>
<evidence type="ECO:0000259" key="3">
    <source>
        <dbReference type="Pfam" id="PF03886"/>
    </source>
</evidence>
<gene>
    <name evidence="4" type="ORF">CRM94_35420</name>
</gene>
<accession>A0A2A7S7P0</accession>
<feature type="region of interest" description="Disordered" evidence="1">
    <location>
        <begin position="219"/>
        <end position="251"/>
    </location>
</feature>
<protein>
    <recommendedName>
        <fullName evidence="3">ABC-type transport auxiliary lipoprotein component domain-containing protein</fullName>
    </recommendedName>
</protein>
<dbReference type="Proteomes" id="UP000220629">
    <property type="component" value="Unassembled WGS sequence"/>
</dbReference>
<dbReference type="RefSeq" id="WP_098154542.1">
    <property type="nucleotide sequence ID" value="NZ_CADEWA010000009.1"/>
</dbReference>
<evidence type="ECO:0000256" key="1">
    <source>
        <dbReference type="SAM" id="MobiDB-lite"/>
    </source>
</evidence>
<dbReference type="InterPro" id="IPR005586">
    <property type="entry name" value="ABC_trans_aux"/>
</dbReference>
<evidence type="ECO:0000313" key="4">
    <source>
        <dbReference type="EMBL" id="PEH39558.1"/>
    </source>
</evidence>
<feature type="signal peptide" evidence="2">
    <location>
        <begin position="1"/>
        <end position="30"/>
    </location>
</feature>
<comment type="caution">
    <text evidence="4">The sequence shown here is derived from an EMBL/GenBank/DDBJ whole genome shotgun (WGS) entry which is preliminary data.</text>
</comment>
<dbReference type="Gene3D" id="3.40.50.10610">
    <property type="entry name" value="ABC-type transport auxiliary lipoprotein component"/>
    <property type="match status" value="1"/>
</dbReference>
<sequence length="251" mass="25586">MSATPPRSTRRAARGSLPALAAAASRTPLAALAGAALLAGCASAPSHFYTLSGDAGAVTAGRSLPANPAFLIQVPAVNVPEQVAKNQLVVQRGESRVDVLEEHRWASPPADEIRRALSSALTRRLGTIDVADAPAPPGVPVYRVSVDVQRFESWPGDKAALDAVWSVRSLATQSVMTCRSTLVEKVGSGYDALVAGHRQAVGELAARISAGVRVMAAQPAPPKTATKGAVPAPGAVPCPSEAEGADAQPAG</sequence>
<dbReference type="EMBL" id="PDDY01000004">
    <property type="protein sequence ID" value="PEH39558.1"/>
    <property type="molecule type" value="Genomic_DNA"/>
</dbReference>
<feature type="domain" description="ABC-type transport auxiliary lipoprotein component" evidence="3">
    <location>
        <begin position="49"/>
        <end position="208"/>
    </location>
</feature>
<organism evidence="4 5">
    <name type="scientific">Burkholderia gladioli</name>
    <name type="common">Pseudomonas marginata</name>
    <name type="synonym">Phytomonas marginata</name>
    <dbReference type="NCBI Taxonomy" id="28095"/>
    <lineage>
        <taxon>Bacteria</taxon>
        <taxon>Pseudomonadati</taxon>
        <taxon>Pseudomonadota</taxon>
        <taxon>Betaproteobacteria</taxon>
        <taxon>Burkholderiales</taxon>
        <taxon>Burkholderiaceae</taxon>
        <taxon>Burkholderia</taxon>
    </lineage>
</organism>
<dbReference type="SUPFAM" id="SSF159594">
    <property type="entry name" value="XCC0632-like"/>
    <property type="match status" value="1"/>
</dbReference>
<dbReference type="AlphaFoldDB" id="A0A2A7S7P0"/>
<evidence type="ECO:0000256" key="2">
    <source>
        <dbReference type="SAM" id="SignalP"/>
    </source>
</evidence>
<keyword evidence="2" id="KW-0732">Signal</keyword>
<proteinExistence type="predicted"/>
<feature type="chain" id="PRO_5013060689" description="ABC-type transport auxiliary lipoprotein component domain-containing protein" evidence="2">
    <location>
        <begin position="31"/>
        <end position="251"/>
    </location>
</feature>